<protein>
    <submittedName>
        <fullName evidence="2">MarR family transcriptional regulator</fullName>
    </submittedName>
</protein>
<gene>
    <name evidence="2" type="ORF">E3J62_00405</name>
</gene>
<dbReference type="PROSITE" id="PS50995">
    <property type="entry name" value="HTH_MARR_2"/>
    <property type="match status" value="1"/>
</dbReference>
<dbReference type="InterPro" id="IPR039422">
    <property type="entry name" value="MarR/SlyA-like"/>
</dbReference>
<dbReference type="EMBL" id="SOJN01000009">
    <property type="protein sequence ID" value="TET47767.1"/>
    <property type="molecule type" value="Genomic_DNA"/>
</dbReference>
<feature type="domain" description="HTH marR-type" evidence="1">
    <location>
        <begin position="11"/>
        <end position="143"/>
    </location>
</feature>
<proteinExistence type="predicted"/>
<evidence type="ECO:0000259" key="1">
    <source>
        <dbReference type="PROSITE" id="PS50995"/>
    </source>
</evidence>
<comment type="caution">
    <text evidence="2">The sequence shown here is derived from an EMBL/GenBank/DDBJ whole genome shotgun (WGS) entry which is preliminary data.</text>
</comment>
<dbReference type="Proteomes" id="UP000315525">
    <property type="component" value="Unassembled WGS sequence"/>
</dbReference>
<dbReference type="AlphaFoldDB" id="A0A523UZ28"/>
<dbReference type="InterPro" id="IPR000835">
    <property type="entry name" value="HTH_MarR-typ"/>
</dbReference>
<dbReference type="Gene3D" id="1.10.10.10">
    <property type="entry name" value="Winged helix-like DNA-binding domain superfamily/Winged helix DNA-binding domain"/>
    <property type="match status" value="1"/>
</dbReference>
<dbReference type="PANTHER" id="PTHR33164">
    <property type="entry name" value="TRANSCRIPTIONAL REGULATOR, MARR FAMILY"/>
    <property type="match status" value="1"/>
</dbReference>
<dbReference type="InterPro" id="IPR036390">
    <property type="entry name" value="WH_DNA-bd_sf"/>
</dbReference>
<evidence type="ECO:0000313" key="3">
    <source>
        <dbReference type="Proteomes" id="UP000315525"/>
    </source>
</evidence>
<organism evidence="2 3">
    <name type="scientific">candidate division TA06 bacterium</name>
    <dbReference type="NCBI Taxonomy" id="2250710"/>
    <lineage>
        <taxon>Bacteria</taxon>
        <taxon>Bacteria division TA06</taxon>
    </lineage>
</organism>
<dbReference type="PRINTS" id="PR00598">
    <property type="entry name" value="HTHMARR"/>
</dbReference>
<dbReference type="InterPro" id="IPR036388">
    <property type="entry name" value="WH-like_DNA-bd_sf"/>
</dbReference>
<dbReference type="SMART" id="SM00347">
    <property type="entry name" value="HTH_MARR"/>
    <property type="match status" value="1"/>
</dbReference>
<accession>A0A523UZ28</accession>
<reference evidence="2 3" key="1">
    <citation type="submission" date="2019-03" db="EMBL/GenBank/DDBJ databases">
        <title>Metabolic potential of uncultured bacteria and archaea associated with petroleum seepage in deep-sea sediments.</title>
        <authorList>
            <person name="Dong X."/>
            <person name="Hubert C."/>
        </authorList>
    </citation>
    <scope>NUCLEOTIDE SEQUENCE [LARGE SCALE GENOMIC DNA]</scope>
    <source>
        <strain evidence="2">E44_bin18</strain>
    </source>
</reference>
<dbReference type="GO" id="GO:0006950">
    <property type="term" value="P:response to stress"/>
    <property type="evidence" value="ECO:0007669"/>
    <property type="project" value="TreeGrafter"/>
</dbReference>
<dbReference type="Pfam" id="PF01047">
    <property type="entry name" value="MarR"/>
    <property type="match status" value="1"/>
</dbReference>
<evidence type="ECO:0000313" key="2">
    <source>
        <dbReference type="EMBL" id="TET47767.1"/>
    </source>
</evidence>
<name>A0A523UZ28_UNCT6</name>
<sequence>MCMGKVKRKEIEEVQILFSQIMRSLRAHPSRKMVAYHTTFAQMKVLWLLGAKGPFTMGEVAQMLSVTRPTATSIVDKLVSRALIRRERDEKDRRVVKLELLPKGTKILTARRKHFVGRIASILQGLNETERSRFVAALKVVNNTVQRATIESKQRR</sequence>
<dbReference type="SUPFAM" id="SSF46785">
    <property type="entry name" value="Winged helix' DNA-binding domain"/>
    <property type="match status" value="1"/>
</dbReference>
<dbReference type="PANTHER" id="PTHR33164:SF89">
    <property type="entry name" value="MARR FAMILY REGULATORY PROTEIN"/>
    <property type="match status" value="1"/>
</dbReference>
<dbReference type="GO" id="GO:0003700">
    <property type="term" value="F:DNA-binding transcription factor activity"/>
    <property type="evidence" value="ECO:0007669"/>
    <property type="project" value="InterPro"/>
</dbReference>